<evidence type="ECO:0000313" key="4">
    <source>
        <dbReference type="Proteomes" id="UP001595867"/>
    </source>
</evidence>
<evidence type="ECO:0000259" key="2">
    <source>
        <dbReference type="PROSITE" id="PS50887"/>
    </source>
</evidence>
<keyword evidence="1" id="KW-1133">Transmembrane helix</keyword>
<feature type="transmembrane region" description="Helical" evidence="1">
    <location>
        <begin position="209"/>
        <end position="228"/>
    </location>
</feature>
<dbReference type="EMBL" id="JBHSBL010000024">
    <property type="protein sequence ID" value="MFC4070060.1"/>
    <property type="molecule type" value="Genomic_DNA"/>
</dbReference>
<feature type="transmembrane region" description="Helical" evidence="1">
    <location>
        <begin position="127"/>
        <end position="145"/>
    </location>
</feature>
<feature type="domain" description="GGDEF" evidence="2">
    <location>
        <begin position="342"/>
        <end position="464"/>
    </location>
</feature>
<keyword evidence="3" id="KW-0548">Nucleotidyltransferase</keyword>
<dbReference type="Pfam" id="PF00990">
    <property type="entry name" value="GGDEF"/>
    <property type="match status" value="1"/>
</dbReference>
<reference evidence="4" key="1">
    <citation type="journal article" date="2019" name="Int. J. Syst. Evol. Microbiol.">
        <title>The Global Catalogue of Microorganisms (GCM) 10K type strain sequencing project: providing services to taxonomists for standard genome sequencing and annotation.</title>
        <authorList>
            <consortium name="The Broad Institute Genomics Platform"/>
            <consortium name="The Broad Institute Genome Sequencing Center for Infectious Disease"/>
            <person name="Wu L."/>
            <person name="Ma J."/>
        </authorList>
    </citation>
    <scope>NUCLEOTIDE SEQUENCE [LARGE SCALE GENOMIC DNA]</scope>
    <source>
        <strain evidence="4">TBRC 5832</strain>
    </source>
</reference>
<keyword evidence="1" id="KW-0472">Membrane</keyword>
<organism evidence="3 4">
    <name type="scientific">Actinoplanes subglobosus</name>
    <dbReference type="NCBI Taxonomy" id="1547892"/>
    <lineage>
        <taxon>Bacteria</taxon>
        <taxon>Bacillati</taxon>
        <taxon>Actinomycetota</taxon>
        <taxon>Actinomycetes</taxon>
        <taxon>Micromonosporales</taxon>
        <taxon>Micromonosporaceae</taxon>
        <taxon>Actinoplanes</taxon>
    </lineage>
</organism>
<dbReference type="Proteomes" id="UP001595867">
    <property type="component" value="Unassembled WGS sequence"/>
</dbReference>
<sequence length="471" mass="49865">MAKLWSRDATAAWRWCLAVGAVVTAGYAMLPGTGQWHAVAYGLAGCACVVVVLAGVRRYRPEQPATWYAFAAGLGVWVANTVIDRVTTQAPWSHISAVLALAGYPLICHALVGLIRGRVRSHDRSAGVDAAIVATSLALLFWTLIGEESALPWVQLAIAGGDIALFVLTSLLVTTPGARTVSYRLLLAALGLTGLSDILIMTMPFRPGGAADLALILANTFAAAAAVHPSMRQLTVPLAQPPGFVRPRLALLTVAILLAPAVGLYQGATGRTADSWLPVGIASIILFLLVSARMAGLVQRVEHQARRLSVLVNQDPLTGVANRRRWDQCLTAALDRSALTGEPLVVALLDLDHFKRYNDAHGHQAGDELLTSAATAWSTGLRDGDLLARYGGEEFCVLLTGRTTAEAAAVVERLQALTPLGQTFSAGVAAWNGRESAQELLEHADRLLYAGKHAGRARVITETVTIPARAA</sequence>
<evidence type="ECO:0000313" key="3">
    <source>
        <dbReference type="EMBL" id="MFC4070060.1"/>
    </source>
</evidence>
<dbReference type="EC" id="2.7.7.65" evidence="3"/>
<dbReference type="InterPro" id="IPR050469">
    <property type="entry name" value="Diguanylate_Cyclase"/>
</dbReference>
<name>A0ABV8J4X4_9ACTN</name>
<dbReference type="CDD" id="cd01949">
    <property type="entry name" value="GGDEF"/>
    <property type="match status" value="1"/>
</dbReference>
<proteinExistence type="predicted"/>
<dbReference type="InterPro" id="IPR029787">
    <property type="entry name" value="Nucleotide_cyclase"/>
</dbReference>
<evidence type="ECO:0000256" key="1">
    <source>
        <dbReference type="SAM" id="Phobius"/>
    </source>
</evidence>
<dbReference type="SUPFAM" id="SSF55073">
    <property type="entry name" value="Nucleotide cyclase"/>
    <property type="match status" value="1"/>
</dbReference>
<keyword evidence="4" id="KW-1185">Reference proteome</keyword>
<protein>
    <submittedName>
        <fullName evidence="3">Diguanylate cyclase domain-containing protein</fullName>
        <ecNumber evidence="3">2.7.7.65</ecNumber>
    </submittedName>
</protein>
<feature type="transmembrane region" description="Helical" evidence="1">
    <location>
        <begin position="249"/>
        <end position="269"/>
    </location>
</feature>
<dbReference type="SMART" id="SM00267">
    <property type="entry name" value="GGDEF"/>
    <property type="match status" value="1"/>
</dbReference>
<gene>
    <name evidence="3" type="ORF">ACFO0C_34465</name>
</gene>
<dbReference type="PANTHER" id="PTHR45138">
    <property type="entry name" value="REGULATORY COMPONENTS OF SENSORY TRANSDUCTION SYSTEM"/>
    <property type="match status" value="1"/>
</dbReference>
<feature type="transmembrane region" description="Helical" evidence="1">
    <location>
        <begin position="12"/>
        <end position="30"/>
    </location>
</feature>
<dbReference type="InterPro" id="IPR000160">
    <property type="entry name" value="GGDEF_dom"/>
</dbReference>
<dbReference type="PROSITE" id="PS50887">
    <property type="entry name" value="GGDEF"/>
    <property type="match status" value="1"/>
</dbReference>
<feature type="transmembrane region" description="Helical" evidence="1">
    <location>
        <begin position="95"/>
        <end position="115"/>
    </location>
</feature>
<dbReference type="Gene3D" id="3.30.70.270">
    <property type="match status" value="1"/>
</dbReference>
<keyword evidence="1" id="KW-0812">Transmembrane</keyword>
<accession>A0ABV8J4X4</accession>
<dbReference type="PANTHER" id="PTHR45138:SF24">
    <property type="entry name" value="DIGUANYLATE CYCLASE DGCC-RELATED"/>
    <property type="match status" value="1"/>
</dbReference>
<dbReference type="InterPro" id="IPR043128">
    <property type="entry name" value="Rev_trsase/Diguanyl_cyclase"/>
</dbReference>
<feature type="transmembrane region" description="Helical" evidence="1">
    <location>
        <begin position="185"/>
        <end position="203"/>
    </location>
</feature>
<feature type="transmembrane region" description="Helical" evidence="1">
    <location>
        <begin position="151"/>
        <end position="173"/>
    </location>
</feature>
<dbReference type="NCBIfam" id="TIGR00254">
    <property type="entry name" value="GGDEF"/>
    <property type="match status" value="1"/>
</dbReference>
<keyword evidence="3" id="KW-0808">Transferase</keyword>
<dbReference type="GO" id="GO:0052621">
    <property type="term" value="F:diguanylate cyclase activity"/>
    <property type="evidence" value="ECO:0007669"/>
    <property type="project" value="UniProtKB-EC"/>
</dbReference>
<dbReference type="RefSeq" id="WP_378070950.1">
    <property type="nucleotide sequence ID" value="NZ_JBHSBL010000024.1"/>
</dbReference>
<feature type="transmembrane region" description="Helical" evidence="1">
    <location>
        <begin position="36"/>
        <end position="56"/>
    </location>
</feature>
<feature type="transmembrane region" description="Helical" evidence="1">
    <location>
        <begin position="275"/>
        <end position="298"/>
    </location>
</feature>
<feature type="transmembrane region" description="Helical" evidence="1">
    <location>
        <begin position="65"/>
        <end position="83"/>
    </location>
</feature>
<comment type="caution">
    <text evidence="3">The sequence shown here is derived from an EMBL/GenBank/DDBJ whole genome shotgun (WGS) entry which is preliminary data.</text>
</comment>